<dbReference type="Proteomes" id="UP001201812">
    <property type="component" value="Unassembled WGS sequence"/>
</dbReference>
<feature type="region of interest" description="Disordered" evidence="1">
    <location>
        <begin position="1"/>
        <end position="40"/>
    </location>
</feature>
<evidence type="ECO:0000313" key="4">
    <source>
        <dbReference type="Proteomes" id="UP001201812"/>
    </source>
</evidence>
<sequence length="206" mass="23620">MVRDTHISQALPQRKNSSRRLLHHGRQWEGSPDSGEDSLPCGKGLQRNICNYFTLSKDNFYSTNNMSSLPNEILYNISNFLPNDDITDLMLMSRNFNALVTLRLKKIDQEMATMNQSIKSNVPGSPESVWISQLNLKRYEPIGSKAKKRMNDVIEILPRTNQSGFEILDWKADLLIFKERMSLERLSCHVCHVKGQHSSRRSDPGV</sequence>
<dbReference type="PROSITE" id="PS50181">
    <property type="entry name" value="FBOX"/>
    <property type="match status" value="1"/>
</dbReference>
<evidence type="ECO:0000256" key="1">
    <source>
        <dbReference type="SAM" id="MobiDB-lite"/>
    </source>
</evidence>
<feature type="compositionally biased region" description="Basic residues" evidence="1">
    <location>
        <begin position="16"/>
        <end position="25"/>
    </location>
</feature>
<comment type="caution">
    <text evidence="3">The sequence shown here is derived from an EMBL/GenBank/DDBJ whole genome shotgun (WGS) entry which is preliminary data.</text>
</comment>
<proteinExistence type="predicted"/>
<accession>A0AAD4MTL6</accession>
<protein>
    <recommendedName>
        <fullName evidence="2">F-box domain-containing protein</fullName>
    </recommendedName>
</protein>
<dbReference type="InterPro" id="IPR036047">
    <property type="entry name" value="F-box-like_dom_sf"/>
</dbReference>
<reference evidence="3" key="1">
    <citation type="submission" date="2022-01" db="EMBL/GenBank/DDBJ databases">
        <title>Genome Sequence Resource for Two Populations of Ditylenchus destructor, the Migratory Endoparasitic Phytonematode.</title>
        <authorList>
            <person name="Zhang H."/>
            <person name="Lin R."/>
            <person name="Xie B."/>
        </authorList>
    </citation>
    <scope>NUCLEOTIDE SEQUENCE</scope>
    <source>
        <strain evidence="3">BazhouSP</strain>
    </source>
</reference>
<evidence type="ECO:0000313" key="3">
    <source>
        <dbReference type="EMBL" id="KAI1700949.1"/>
    </source>
</evidence>
<name>A0AAD4MTL6_9BILA</name>
<dbReference type="AlphaFoldDB" id="A0AAD4MTL6"/>
<keyword evidence="4" id="KW-1185">Reference proteome</keyword>
<dbReference type="SUPFAM" id="SSF81383">
    <property type="entry name" value="F-box domain"/>
    <property type="match status" value="1"/>
</dbReference>
<dbReference type="EMBL" id="JAKKPZ010000130">
    <property type="protein sequence ID" value="KAI1700949.1"/>
    <property type="molecule type" value="Genomic_DNA"/>
</dbReference>
<evidence type="ECO:0000259" key="2">
    <source>
        <dbReference type="PROSITE" id="PS50181"/>
    </source>
</evidence>
<gene>
    <name evidence="3" type="ORF">DdX_16387</name>
</gene>
<feature type="domain" description="F-box" evidence="2">
    <location>
        <begin position="63"/>
        <end position="107"/>
    </location>
</feature>
<dbReference type="Pfam" id="PF00646">
    <property type="entry name" value="F-box"/>
    <property type="match status" value="1"/>
</dbReference>
<dbReference type="InterPro" id="IPR001810">
    <property type="entry name" value="F-box_dom"/>
</dbReference>
<organism evidence="3 4">
    <name type="scientific">Ditylenchus destructor</name>
    <dbReference type="NCBI Taxonomy" id="166010"/>
    <lineage>
        <taxon>Eukaryota</taxon>
        <taxon>Metazoa</taxon>
        <taxon>Ecdysozoa</taxon>
        <taxon>Nematoda</taxon>
        <taxon>Chromadorea</taxon>
        <taxon>Rhabditida</taxon>
        <taxon>Tylenchina</taxon>
        <taxon>Tylenchomorpha</taxon>
        <taxon>Sphaerularioidea</taxon>
        <taxon>Anguinidae</taxon>
        <taxon>Anguininae</taxon>
        <taxon>Ditylenchus</taxon>
    </lineage>
</organism>